<keyword evidence="1" id="KW-0808">Transferase</keyword>
<reference evidence="4 5" key="1">
    <citation type="submission" date="2018-10" db="EMBL/GenBank/DDBJ databases">
        <title>Genomic Encyclopedia of Archaeal and Bacterial Type Strains, Phase II (KMG-II): from individual species to whole genera.</title>
        <authorList>
            <person name="Goeker M."/>
        </authorList>
    </citation>
    <scope>NUCLEOTIDE SEQUENCE [LARGE SCALE GENOMIC DNA]</scope>
    <source>
        <strain evidence="4 5">DSM 25217</strain>
    </source>
</reference>
<evidence type="ECO:0000259" key="3">
    <source>
        <dbReference type="PROSITE" id="PS51186"/>
    </source>
</evidence>
<gene>
    <name evidence="4" type="ORF">BXY39_0697</name>
</gene>
<dbReference type="InterPro" id="IPR016181">
    <property type="entry name" value="Acyl_CoA_acyltransferase"/>
</dbReference>
<accession>A0A3M0CTD2</accession>
<keyword evidence="4" id="KW-0689">Ribosomal protein</keyword>
<dbReference type="Proteomes" id="UP000271227">
    <property type="component" value="Unassembled WGS sequence"/>
</dbReference>
<dbReference type="EMBL" id="REFR01000009">
    <property type="protein sequence ID" value="RMB12205.1"/>
    <property type="molecule type" value="Genomic_DNA"/>
</dbReference>
<keyword evidence="4" id="KW-0687">Ribonucleoprotein</keyword>
<dbReference type="PANTHER" id="PTHR10545:SF29">
    <property type="entry name" value="GH14572P-RELATED"/>
    <property type="match status" value="1"/>
</dbReference>
<dbReference type="InParanoid" id="A0A3M0CTD2"/>
<dbReference type="PROSITE" id="PS51186">
    <property type="entry name" value="GNAT"/>
    <property type="match status" value="1"/>
</dbReference>
<feature type="domain" description="N-acetyltransferase" evidence="3">
    <location>
        <begin position="4"/>
        <end position="159"/>
    </location>
</feature>
<dbReference type="InterPro" id="IPR000182">
    <property type="entry name" value="GNAT_dom"/>
</dbReference>
<name>A0A3M0CTD2_9PROT</name>
<keyword evidence="5" id="KW-1185">Reference proteome</keyword>
<evidence type="ECO:0000313" key="5">
    <source>
        <dbReference type="Proteomes" id="UP000271227"/>
    </source>
</evidence>
<evidence type="ECO:0000256" key="2">
    <source>
        <dbReference type="ARBA" id="ARBA00023315"/>
    </source>
</evidence>
<protein>
    <submittedName>
        <fullName evidence="4">Ribosomal protein S18 acetylase RimI-like enzyme</fullName>
    </submittedName>
</protein>
<evidence type="ECO:0000313" key="4">
    <source>
        <dbReference type="EMBL" id="RMB12205.1"/>
    </source>
</evidence>
<dbReference type="GO" id="GO:0008080">
    <property type="term" value="F:N-acetyltransferase activity"/>
    <property type="evidence" value="ECO:0007669"/>
    <property type="project" value="TreeGrafter"/>
</dbReference>
<dbReference type="Pfam" id="PF00583">
    <property type="entry name" value="Acetyltransf_1"/>
    <property type="match status" value="1"/>
</dbReference>
<dbReference type="InterPro" id="IPR051016">
    <property type="entry name" value="Diverse_Substrate_AcTransf"/>
</dbReference>
<dbReference type="SUPFAM" id="SSF55729">
    <property type="entry name" value="Acyl-CoA N-acyltransferases (Nat)"/>
    <property type="match status" value="1"/>
</dbReference>
<dbReference type="Gene3D" id="3.40.630.30">
    <property type="match status" value="1"/>
</dbReference>
<proteinExistence type="predicted"/>
<dbReference type="PANTHER" id="PTHR10545">
    <property type="entry name" value="DIAMINE N-ACETYLTRANSFERASE"/>
    <property type="match status" value="1"/>
</dbReference>
<dbReference type="CDD" id="cd04301">
    <property type="entry name" value="NAT_SF"/>
    <property type="match status" value="1"/>
</dbReference>
<dbReference type="GO" id="GO:0005840">
    <property type="term" value="C:ribosome"/>
    <property type="evidence" value="ECO:0007669"/>
    <property type="project" value="UniProtKB-KW"/>
</dbReference>
<dbReference type="AlphaFoldDB" id="A0A3M0CTD2"/>
<keyword evidence="2" id="KW-0012">Acyltransferase</keyword>
<sequence length="169" mass="17891">MTDIAITDVAEGDVGAIVDLIRALAAHEGRPDAATVGAEALTDLLFGPLAIAHGLIARRVGAPVGYALFGVKFASFTGARLLYIDDIFVHQNVRGHGLGTGFMAALAREAVRRGCAAMEWSALDDNDQALGFYDRLGAIEKTGIRYFRTDGADLSRLADAAMHFQEQGG</sequence>
<organism evidence="4 5">
    <name type="scientific">Eilatimonas milleporae</name>
    <dbReference type="NCBI Taxonomy" id="911205"/>
    <lineage>
        <taxon>Bacteria</taxon>
        <taxon>Pseudomonadati</taxon>
        <taxon>Pseudomonadota</taxon>
        <taxon>Alphaproteobacteria</taxon>
        <taxon>Kordiimonadales</taxon>
        <taxon>Kordiimonadaceae</taxon>
        <taxon>Eilatimonas</taxon>
    </lineage>
</organism>
<comment type="caution">
    <text evidence="4">The sequence shown here is derived from an EMBL/GenBank/DDBJ whole genome shotgun (WGS) entry which is preliminary data.</text>
</comment>
<dbReference type="RefSeq" id="WP_170163590.1">
    <property type="nucleotide sequence ID" value="NZ_REFR01000009.1"/>
</dbReference>
<evidence type="ECO:0000256" key="1">
    <source>
        <dbReference type="ARBA" id="ARBA00022679"/>
    </source>
</evidence>